<feature type="compositionally biased region" description="Basic residues" evidence="1">
    <location>
        <begin position="55"/>
        <end position="64"/>
    </location>
</feature>
<organism evidence="2 3">
    <name type="scientific">Eumeta variegata</name>
    <name type="common">Bagworm moth</name>
    <name type="synonym">Eumeta japonica</name>
    <dbReference type="NCBI Taxonomy" id="151549"/>
    <lineage>
        <taxon>Eukaryota</taxon>
        <taxon>Metazoa</taxon>
        <taxon>Ecdysozoa</taxon>
        <taxon>Arthropoda</taxon>
        <taxon>Hexapoda</taxon>
        <taxon>Insecta</taxon>
        <taxon>Pterygota</taxon>
        <taxon>Neoptera</taxon>
        <taxon>Endopterygota</taxon>
        <taxon>Lepidoptera</taxon>
        <taxon>Glossata</taxon>
        <taxon>Ditrysia</taxon>
        <taxon>Tineoidea</taxon>
        <taxon>Psychidae</taxon>
        <taxon>Oiketicinae</taxon>
        <taxon>Eumeta</taxon>
    </lineage>
</organism>
<gene>
    <name evidence="2" type="ORF">EVAR_14114_1</name>
</gene>
<dbReference type="AlphaFoldDB" id="A0A4C1UNA0"/>
<proteinExistence type="predicted"/>
<dbReference type="EMBL" id="BGZK01000200">
    <property type="protein sequence ID" value="GBP27923.1"/>
    <property type="molecule type" value="Genomic_DNA"/>
</dbReference>
<name>A0A4C1UNA0_EUMVA</name>
<dbReference type="Proteomes" id="UP000299102">
    <property type="component" value="Unassembled WGS sequence"/>
</dbReference>
<evidence type="ECO:0000313" key="2">
    <source>
        <dbReference type="EMBL" id="GBP27923.1"/>
    </source>
</evidence>
<evidence type="ECO:0000256" key="1">
    <source>
        <dbReference type="SAM" id="MobiDB-lite"/>
    </source>
</evidence>
<comment type="caution">
    <text evidence="2">The sequence shown here is derived from an EMBL/GenBank/DDBJ whole genome shotgun (WGS) entry which is preliminary data.</text>
</comment>
<accession>A0A4C1UNA0</accession>
<keyword evidence="3" id="KW-1185">Reference proteome</keyword>
<feature type="region of interest" description="Disordered" evidence="1">
    <location>
        <begin position="46"/>
        <end position="70"/>
    </location>
</feature>
<evidence type="ECO:0000313" key="3">
    <source>
        <dbReference type="Proteomes" id="UP000299102"/>
    </source>
</evidence>
<feature type="region of interest" description="Disordered" evidence="1">
    <location>
        <begin position="1"/>
        <end position="32"/>
    </location>
</feature>
<protein>
    <submittedName>
        <fullName evidence="2">Uncharacterized protein</fullName>
    </submittedName>
</protein>
<sequence>MSVDSLPATPDEGERSRAEQTGTSRLRTPFEPKISQMMIKCGFHIKGSAVSPSRNLHRHWRRRGPPPSAG</sequence>
<reference evidence="2 3" key="1">
    <citation type="journal article" date="2019" name="Commun. Biol.">
        <title>The bagworm genome reveals a unique fibroin gene that provides high tensile strength.</title>
        <authorList>
            <person name="Kono N."/>
            <person name="Nakamura H."/>
            <person name="Ohtoshi R."/>
            <person name="Tomita M."/>
            <person name="Numata K."/>
            <person name="Arakawa K."/>
        </authorList>
    </citation>
    <scope>NUCLEOTIDE SEQUENCE [LARGE SCALE GENOMIC DNA]</scope>
</reference>